<dbReference type="OrthoDB" id="10612522at2759"/>
<reference evidence="2 3" key="1">
    <citation type="submission" date="2017-06" db="EMBL/GenBank/DDBJ databases">
        <title>Comparative genomic analysis of Ambrosia Fusariam Clade fungi.</title>
        <authorList>
            <person name="Stajich J.E."/>
            <person name="Carrillo J."/>
            <person name="Kijimoto T."/>
            <person name="Eskalen A."/>
            <person name="O'Donnell K."/>
            <person name="Kasson M."/>
        </authorList>
    </citation>
    <scope>NUCLEOTIDE SEQUENCE [LARGE SCALE GENOMIC DNA]</scope>
    <source>
        <strain evidence="2 3">NRRL62584</strain>
    </source>
</reference>
<feature type="region of interest" description="Disordered" evidence="1">
    <location>
        <begin position="1"/>
        <end position="49"/>
    </location>
</feature>
<sequence length="269" mass="29011">MASENGPSGADLSSVVALAAADPPETVHASHEVPLGTDAGSSQASPRFYQDDRVSERVKRWADSPNAFFRHVAPGLENKKLLNSISTTAVKDIGHFQDMQLYNDATSRIFSVFENHRENWLNSMQQWALPGVRAPVQPLVDTLQWQQSSQPIPSCSNTSRGLPMVSIPSLGAQEPVGPAPTSPTANPETSIAQGPCSDVTQKAIVSEDIHGAEWRFDIYTIVSLLDTSGIMRQVRVGALAEGRSGREVITPNDASTVASYMHIEYTDGA</sequence>
<evidence type="ECO:0000313" key="3">
    <source>
        <dbReference type="Proteomes" id="UP000288168"/>
    </source>
</evidence>
<evidence type="ECO:0000256" key="1">
    <source>
        <dbReference type="SAM" id="MobiDB-lite"/>
    </source>
</evidence>
<keyword evidence="3" id="KW-1185">Reference proteome</keyword>
<feature type="compositionally biased region" description="Low complexity" evidence="1">
    <location>
        <begin position="10"/>
        <end position="24"/>
    </location>
</feature>
<name>A0A428NRT2_9HYPO</name>
<proteinExistence type="predicted"/>
<evidence type="ECO:0000313" key="2">
    <source>
        <dbReference type="EMBL" id="RSL43501.1"/>
    </source>
</evidence>
<dbReference type="Proteomes" id="UP000288168">
    <property type="component" value="Unassembled WGS sequence"/>
</dbReference>
<dbReference type="EMBL" id="NKCI01000322">
    <property type="protein sequence ID" value="RSL43501.1"/>
    <property type="molecule type" value="Genomic_DNA"/>
</dbReference>
<accession>A0A428NRT2</accession>
<dbReference type="AlphaFoldDB" id="A0A428NRT2"/>
<gene>
    <name evidence="2" type="ORF">CEP54_015066</name>
</gene>
<protein>
    <submittedName>
        <fullName evidence="2">Uncharacterized protein</fullName>
    </submittedName>
</protein>
<organism evidence="2 3">
    <name type="scientific">Fusarium duplospermum</name>
    <dbReference type="NCBI Taxonomy" id="1325734"/>
    <lineage>
        <taxon>Eukaryota</taxon>
        <taxon>Fungi</taxon>
        <taxon>Dikarya</taxon>
        <taxon>Ascomycota</taxon>
        <taxon>Pezizomycotina</taxon>
        <taxon>Sordariomycetes</taxon>
        <taxon>Hypocreomycetidae</taxon>
        <taxon>Hypocreales</taxon>
        <taxon>Nectriaceae</taxon>
        <taxon>Fusarium</taxon>
        <taxon>Fusarium solani species complex</taxon>
    </lineage>
</organism>
<comment type="caution">
    <text evidence="2">The sequence shown here is derived from an EMBL/GenBank/DDBJ whole genome shotgun (WGS) entry which is preliminary data.</text>
</comment>